<evidence type="ECO:0000256" key="5">
    <source>
        <dbReference type="HAMAP-Rule" id="MF_00189"/>
    </source>
</evidence>
<feature type="transmembrane region" description="Helical" evidence="5">
    <location>
        <begin position="22"/>
        <end position="44"/>
    </location>
</feature>
<dbReference type="PANTHER" id="PTHR36917:SF1">
    <property type="entry name" value="INNER MEMBRANE-SPANNING PROTEIN YCIB"/>
    <property type="match status" value="1"/>
</dbReference>
<dbReference type="OrthoDB" id="9788219at2"/>
<keyword evidence="7" id="KW-1185">Reference proteome</keyword>
<proteinExistence type="inferred from homology"/>
<accession>A0A0N1KIG6</accession>
<keyword evidence="2 5" id="KW-0812">Transmembrane</keyword>
<dbReference type="PANTHER" id="PTHR36917">
    <property type="entry name" value="INTRACELLULAR SEPTATION PROTEIN A-RELATED"/>
    <property type="match status" value="1"/>
</dbReference>
<dbReference type="EMBL" id="LGAA01000018">
    <property type="protein sequence ID" value="KPD02734.1"/>
    <property type="molecule type" value="Genomic_DNA"/>
</dbReference>
<comment type="similarity">
    <text evidence="5">Belongs to the YciB family.</text>
</comment>
<feature type="transmembrane region" description="Helical" evidence="5">
    <location>
        <begin position="80"/>
        <end position="100"/>
    </location>
</feature>
<reference evidence="6 7" key="1">
    <citation type="submission" date="2015-07" db="EMBL/GenBank/DDBJ databases">
        <title>ATOL: Assembling a taxonomically balanced genome-scale reconstruction of the evolutionary history of the Enterobacteriaceae.</title>
        <authorList>
            <person name="Plunkett G.III."/>
            <person name="Neeno-Eckwall E.C."/>
            <person name="Glasner J.D."/>
            <person name="Perna N.T."/>
        </authorList>
    </citation>
    <scope>NUCLEOTIDE SEQUENCE [LARGE SCALE GENOMIC DNA]</scope>
    <source>
        <strain evidence="6 7">ATCC 35017</strain>
    </source>
</reference>
<name>A0A0N1KIG6_9GAMM</name>
<dbReference type="Pfam" id="PF04279">
    <property type="entry name" value="IspA"/>
    <property type="match status" value="1"/>
</dbReference>
<organism evidence="6 7">
    <name type="scientific">Moellerella wisconsensis ATCC 35017</name>
    <dbReference type="NCBI Taxonomy" id="1354267"/>
    <lineage>
        <taxon>Bacteria</taxon>
        <taxon>Pseudomonadati</taxon>
        <taxon>Pseudomonadota</taxon>
        <taxon>Gammaproteobacteria</taxon>
        <taxon>Enterobacterales</taxon>
        <taxon>Morganellaceae</taxon>
        <taxon>Moellerella</taxon>
    </lineage>
</organism>
<dbReference type="NCBIfam" id="NF001324">
    <property type="entry name" value="PRK00259.1-2"/>
    <property type="match status" value="1"/>
</dbReference>
<feature type="transmembrane region" description="Helical" evidence="5">
    <location>
        <begin position="147"/>
        <end position="170"/>
    </location>
</feature>
<dbReference type="RefSeq" id="WP_053908278.1">
    <property type="nucleotide sequence ID" value="NZ_CAWMUS010000018.1"/>
</dbReference>
<evidence type="ECO:0000313" key="6">
    <source>
        <dbReference type="EMBL" id="KPD02734.1"/>
    </source>
</evidence>
<comment type="subcellular location">
    <subcellularLocation>
        <location evidence="5">Cell inner membrane</location>
        <topology evidence="5">Multi-pass membrane protein</topology>
    </subcellularLocation>
</comment>
<comment type="caution">
    <text evidence="6">The sequence shown here is derived from an EMBL/GenBank/DDBJ whole genome shotgun (WGS) entry which is preliminary data.</text>
</comment>
<keyword evidence="4 5" id="KW-0472">Membrane</keyword>
<dbReference type="GO" id="GO:0005886">
    <property type="term" value="C:plasma membrane"/>
    <property type="evidence" value="ECO:0007669"/>
    <property type="project" value="UniProtKB-SubCell"/>
</dbReference>
<feature type="transmembrane region" description="Helical" evidence="5">
    <location>
        <begin position="121"/>
        <end position="141"/>
    </location>
</feature>
<protein>
    <recommendedName>
        <fullName evidence="5">Inner membrane-spanning protein YciB</fullName>
    </recommendedName>
</protein>
<evidence type="ECO:0000256" key="4">
    <source>
        <dbReference type="ARBA" id="ARBA00023136"/>
    </source>
</evidence>
<gene>
    <name evidence="5" type="primary">yciB</name>
    <name evidence="6" type="ORF">M992_1891</name>
</gene>
<dbReference type="Proteomes" id="UP000053226">
    <property type="component" value="Unassembled WGS sequence"/>
</dbReference>
<dbReference type="GeneID" id="79717296"/>
<dbReference type="NCBIfam" id="TIGR00997">
    <property type="entry name" value="ispZ"/>
    <property type="match status" value="1"/>
</dbReference>
<dbReference type="AlphaFoldDB" id="A0A0N1KIG6"/>
<evidence type="ECO:0000256" key="1">
    <source>
        <dbReference type="ARBA" id="ARBA00022475"/>
    </source>
</evidence>
<comment type="function">
    <text evidence="5">Plays a role in cell envelope biogenesis, maintenance of cell envelope integrity and membrane homeostasis.</text>
</comment>
<feature type="transmembrane region" description="Helical" evidence="5">
    <location>
        <begin position="56"/>
        <end position="74"/>
    </location>
</feature>
<sequence>MKQLIEFIPLIIFFIVYKKVDIFYATGALMIATALAMLVTYLMYKKIEKSAKITAGVVMVVGALTIFFHDAVFIKWKVTIIYGIFALALLGSQWFTDKPLIQRMLGKELTLPPFVWTKLNIAWSLFFIVCALVNVYVAFWLSEDIWINFKVFGLTAATLLFTVLSVVYIYKYMPKEANK</sequence>
<keyword evidence="1 5" id="KW-1003">Cell membrane</keyword>
<keyword evidence="3 5" id="KW-1133">Transmembrane helix</keyword>
<evidence type="ECO:0000313" key="7">
    <source>
        <dbReference type="Proteomes" id="UP000053226"/>
    </source>
</evidence>
<evidence type="ECO:0000256" key="3">
    <source>
        <dbReference type="ARBA" id="ARBA00022989"/>
    </source>
</evidence>
<dbReference type="InterPro" id="IPR006008">
    <property type="entry name" value="YciB"/>
</dbReference>
<keyword evidence="5" id="KW-0997">Cell inner membrane</keyword>
<dbReference type="HAMAP" id="MF_00189">
    <property type="entry name" value="YciB"/>
    <property type="match status" value="1"/>
</dbReference>
<evidence type="ECO:0000256" key="2">
    <source>
        <dbReference type="ARBA" id="ARBA00022692"/>
    </source>
</evidence>